<reference evidence="2 3" key="1">
    <citation type="journal article" date="2018" name="PLoS Genet.">
        <title>Population sequencing reveals clonal diversity and ancestral inbreeding in the grapevine cultivar Chardonnay.</title>
        <authorList>
            <person name="Roach M.J."/>
            <person name="Johnson D.L."/>
            <person name="Bohlmann J."/>
            <person name="van Vuuren H.J."/>
            <person name="Jones S.J."/>
            <person name="Pretorius I.S."/>
            <person name="Schmidt S.A."/>
            <person name="Borneman A.R."/>
        </authorList>
    </citation>
    <scope>NUCLEOTIDE SEQUENCE [LARGE SCALE GENOMIC DNA]</scope>
    <source>
        <strain evidence="3">cv. Chardonnay</strain>
        <tissue evidence="2">Leaf</tissue>
    </source>
</reference>
<sequence>MSAAVCGSKRSFMDDIETTPPQASKKLRCSSNSPPRCSPPSAPLRQLAATFPLLDFQVLERALAECDNDLDSAMKSLHEHHSRYMEKRIGSVEGTFAANMDKGSITADGTAFSNNLPVDDDARARATRALNGLEKSISARSDAEVAQTFYKMLQCLITNCPSGALSSYTIYFQENVMLKEQLEVLMRENTILKRGVAIQHERQREYDDRNRELQMLKHLVPQYQEQLRTLEVKNYTLSMHLRHMQQSSSVTGRFNPDIF</sequence>
<dbReference type="AlphaFoldDB" id="A0A438HIW2"/>
<feature type="region of interest" description="Disordered" evidence="1">
    <location>
        <begin position="13"/>
        <end position="41"/>
    </location>
</feature>
<evidence type="ECO:0008006" key="4">
    <source>
        <dbReference type="Google" id="ProtNLM"/>
    </source>
</evidence>
<accession>A0A438HIW2</accession>
<dbReference type="EMBL" id="QGNW01000216">
    <property type="protein sequence ID" value="RVW84368.1"/>
    <property type="molecule type" value="Genomic_DNA"/>
</dbReference>
<dbReference type="Proteomes" id="UP000288805">
    <property type="component" value="Unassembled WGS sequence"/>
</dbReference>
<gene>
    <name evidence="2" type="ORF">CK203_040700</name>
</gene>
<dbReference type="PANTHER" id="PTHR31245:SF20">
    <property type="entry name" value="F18B13.13 PROTEIN"/>
    <property type="match status" value="1"/>
</dbReference>
<dbReference type="InterPro" id="IPR009060">
    <property type="entry name" value="UBA-like_sf"/>
</dbReference>
<protein>
    <recommendedName>
        <fullName evidence="4">CUE domain-containing protein</fullName>
    </recommendedName>
</protein>
<evidence type="ECO:0000313" key="2">
    <source>
        <dbReference type="EMBL" id="RVW84368.1"/>
    </source>
</evidence>
<evidence type="ECO:0000256" key="1">
    <source>
        <dbReference type="SAM" id="MobiDB-lite"/>
    </source>
</evidence>
<name>A0A438HIW2_VITVI</name>
<dbReference type="PANTHER" id="PTHR31245">
    <property type="entry name" value="UBIQUITIN SYSTEM COMPONENT CUE PROTEIN"/>
    <property type="match status" value="1"/>
</dbReference>
<dbReference type="CDD" id="cd14279">
    <property type="entry name" value="CUE"/>
    <property type="match status" value="1"/>
</dbReference>
<organism evidence="2 3">
    <name type="scientific">Vitis vinifera</name>
    <name type="common">Grape</name>
    <dbReference type="NCBI Taxonomy" id="29760"/>
    <lineage>
        <taxon>Eukaryota</taxon>
        <taxon>Viridiplantae</taxon>
        <taxon>Streptophyta</taxon>
        <taxon>Embryophyta</taxon>
        <taxon>Tracheophyta</taxon>
        <taxon>Spermatophyta</taxon>
        <taxon>Magnoliopsida</taxon>
        <taxon>eudicotyledons</taxon>
        <taxon>Gunneridae</taxon>
        <taxon>Pentapetalae</taxon>
        <taxon>rosids</taxon>
        <taxon>Vitales</taxon>
        <taxon>Vitaceae</taxon>
        <taxon>Viteae</taxon>
        <taxon>Vitis</taxon>
    </lineage>
</organism>
<proteinExistence type="predicted"/>
<evidence type="ECO:0000313" key="3">
    <source>
        <dbReference type="Proteomes" id="UP000288805"/>
    </source>
</evidence>
<comment type="caution">
    <text evidence="2">The sequence shown here is derived from an EMBL/GenBank/DDBJ whole genome shotgun (WGS) entry which is preliminary data.</text>
</comment>
<dbReference type="SUPFAM" id="SSF46934">
    <property type="entry name" value="UBA-like"/>
    <property type="match status" value="1"/>
</dbReference>